<dbReference type="PANTHER" id="PTHR24047:SF32">
    <property type="entry name" value="FI01909P-RELATED"/>
    <property type="match status" value="1"/>
</dbReference>
<organism evidence="3 4">
    <name type="scientific">Drosophila arizonae</name>
    <name type="common">Fruit fly</name>
    <dbReference type="NCBI Taxonomy" id="7263"/>
    <lineage>
        <taxon>Eukaryota</taxon>
        <taxon>Metazoa</taxon>
        <taxon>Ecdysozoa</taxon>
        <taxon>Arthropoda</taxon>
        <taxon>Hexapoda</taxon>
        <taxon>Insecta</taxon>
        <taxon>Pterygota</taxon>
        <taxon>Neoptera</taxon>
        <taxon>Endopterygota</taxon>
        <taxon>Diptera</taxon>
        <taxon>Brachycera</taxon>
        <taxon>Muscomorpha</taxon>
        <taxon>Ephydroidea</taxon>
        <taxon>Drosophilidae</taxon>
        <taxon>Drosophila</taxon>
    </lineage>
</organism>
<dbReference type="PANTHER" id="PTHR24047">
    <property type="entry name" value="FI01909P-RELATED"/>
    <property type="match status" value="1"/>
</dbReference>
<reference evidence="3" key="1">
    <citation type="journal article" date="1997" name="Nucleic Acids Res.">
        <title>tRNAscan-SE: a program for improved detection of transfer RNA genes in genomic sequence.</title>
        <authorList>
            <person name="Lowe T.M."/>
            <person name="Eddy S.R."/>
        </authorList>
    </citation>
    <scope>NUCLEOTIDE SEQUENCE [LARGE SCALE GENOMIC DNA]</scope>
</reference>
<feature type="chain" id="PRO_5045234230" evidence="1">
    <location>
        <begin position="25"/>
        <end position="325"/>
    </location>
</feature>
<dbReference type="Proteomes" id="UP000694904">
    <property type="component" value="Chromosome 3"/>
</dbReference>
<evidence type="ECO:0000259" key="2">
    <source>
        <dbReference type="PROSITE" id="PS01186"/>
    </source>
</evidence>
<evidence type="ECO:0000313" key="4">
    <source>
        <dbReference type="RefSeq" id="XP_017858952.1"/>
    </source>
</evidence>
<accession>A0ABM1NVG6</accession>
<dbReference type="RefSeq" id="XP_017858952.1">
    <property type="nucleotide sequence ID" value="XM_018003463.1"/>
</dbReference>
<dbReference type="InterPro" id="IPR009030">
    <property type="entry name" value="Growth_fac_rcpt_cys_sf"/>
</dbReference>
<name>A0ABM1NVG6_DROAR</name>
<keyword evidence="3" id="KW-1185">Reference proteome</keyword>
<feature type="signal peptide" evidence="1">
    <location>
        <begin position="1"/>
        <end position="24"/>
    </location>
</feature>
<reference evidence="4" key="3">
    <citation type="submission" date="2025-08" db="UniProtKB">
        <authorList>
            <consortium name="RefSeq"/>
        </authorList>
    </citation>
    <scope>IDENTIFICATION</scope>
    <source>
        <tissue evidence="4">Whole organism</tissue>
    </source>
</reference>
<dbReference type="Gene3D" id="2.10.25.10">
    <property type="entry name" value="Laminin"/>
    <property type="match status" value="3"/>
</dbReference>
<keyword evidence="1" id="KW-0732">Signal</keyword>
<dbReference type="InterPro" id="IPR000742">
    <property type="entry name" value="EGF"/>
</dbReference>
<evidence type="ECO:0000256" key="1">
    <source>
        <dbReference type="SAM" id="SignalP"/>
    </source>
</evidence>
<protein>
    <submittedName>
        <fullName evidence="4">Tenascin</fullName>
    </submittedName>
</protein>
<dbReference type="GeneID" id="108611029"/>
<dbReference type="SUPFAM" id="SSF57184">
    <property type="entry name" value="Growth factor receptor domain"/>
    <property type="match status" value="1"/>
</dbReference>
<proteinExistence type="predicted"/>
<dbReference type="PROSITE" id="PS01186">
    <property type="entry name" value="EGF_2"/>
    <property type="match status" value="1"/>
</dbReference>
<reference evidence="3" key="2">
    <citation type="journal article" date="2016" name="G3 (Bethesda)">
        <title>Genome Evolution in Three Species of Cactophilic Drosophila.</title>
        <authorList>
            <person name="Sanchez-Flores A."/>
            <person name="Penazola F."/>
            <person name="Carpinteyro-Ponce J."/>
            <person name="Nazario-Yepiz N."/>
            <person name="Abreu-Goodger C."/>
            <person name="Machado C.A."/>
            <person name="Markow T.A."/>
        </authorList>
    </citation>
    <scope>NUCLEOTIDE SEQUENCE [LARGE SCALE GENOMIC DNA]</scope>
</reference>
<feature type="domain" description="EGF-like" evidence="2">
    <location>
        <begin position="275"/>
        <end position="288"/>
    </location>
</feature>
<gene>
    <name evidence="4" type="primary">LOC108611029</name>
</gene>
<evidence type="ECO:0000313" key="3">
    <source>
        <dbReference type="Proteomes" id="UP000694904"/>
    </source>
</evidence>
<sequence>MHTLRHAQQALIVLLGVGLARIGANVPSYSEYDAPTRYDTRRGGGGRYSNRQQQLQQQAAAAQTLYPRPGGGINFDLAETPAQQQQPRRREYLLRAHEGVSSRDQHKCRIWVPSEAVSKYPLASLIQTDVANKLTSIEVCCTGYTPTRLMGVTVCRPICSCQNGGCRVPGECDCYEGFVRNDNGDCVFACPIGCQNGRCYLYGSCQCDMGYMLDETRRFCRPICSTGCGNNPRHNCTEPEVCSCAKGYQLTNEGCQPVCDPDCGIGGICRDNNECDCGPGYTLKDGVCQSDCYQKCYNGVCVSRNRCICDPGFTYHEQSTMCVPV</sequence>
<dbReference type="SMART" id="SM00181">
    <property type="entry name" value="EGF"/>
    <property type="match status" value="5"/>
</dbReference>
<dbReference type="InterPro" id="IPR053255">
    <property type="entry name" value="EGF-like_domain"/>
</dbReference>